<gene>
    <name evidence="1" type="ORF">CEXT_348341</name>
</gene>
<sequence>MASKANLSGVQVLARLQRCLGFSLTDTSARVLNPTADQTIPDRHPLNLRASSSPIDRRESRRCKRYAGTKFGLLSHCLRATNTPMGLRKGVCSSPQTRICRFLLINRSLLPPPHLQKNRLSSLKVFYHRVKAVMRRDSIK</sequence>
<dbReference type="EMBL" id="BPLR01020050">
    <property type="protein sequence ID" value="GIX74282.1"/>
    <property type="molecule type" value="Genomic_DNA"/>
</dbReference>
<comment type="caution">
    <text evidence="1">The sequence shown here is derived from an EMBL/GenBank/DDBJ whole genome shotgun (WGS) entry which is preliminary data.</text>
</comment>
<evidence type="ECO:0000313" key="2">
    <source>
        <dbReference type="Proteomes" id="UP001054945"/>
    </source>
</evidence>
<dbReference type="AlphaFoldDB" id="A0AAV4MPL5"/>
<keyword evidence="2" id="KW-1185">Reference proteome</keyword>
<evidence type="ECO:0000313" key="1">
    <source>
        <dbReference type="EMBL" id="GIX74282.1"/>
    </source>
</evidence>
<dbReference type="Proteomes" id="UP001054945">
    <property type="component" value="Unassembled WGS sequence"/>
</dbReference>
<proteinExistence type="predicted"/>
<organism evidence="1 2">
    <name type="scientific">Caerostris extrusa</name>
    <name type="common">Bark spider</name>
    <name type="synonym">Caerostris bankana</name>
    <dbReference type="NCBI Taxonomy" id="172846"/>
    <lineage>
        <taxon>Eukaryota</taxon>
        <taxon>Metazoa</taxon>
        <taxon>Ecdysozoa</taxon>
        <taxon>Arthropoda</taxon>
        <taxon>Chelicerata</taxon>
        <taxon>Arachnida</taxon>
        <taxon>Araneae</taxon>
        <taxon>Araneomorphae</taxon>
        <taxon>Entelegynae</taxon>
        <taxon>Araneoidea</taxon>
        <taxon>Araneidae</taxon>
        <taxon>Caerostris</taxon>
    </lineage>
</organism>
<reference evidence="1 2" key="1">
    <citation type="submission" date="2021-06" db="EMBL/GenBank/DDBJ databases">
        <title>Caerostris extrusa draft genome.</title>
        <authorList>
            <person name="Kono N."/>
            <person name="Arakawa K."/>
        </authorList>
    </citation>
    <scope>NUCLEOTIDE SEQUENCE [LARGE SCALE GENOMIC DNA]</scope>
</reference>
<name>A0AAV4MPL5_CAEEX</name>
<accession>A0AAV4MPL5</accession>
<protein>
    <submittedName>
        <fullName evidence="1">Uncharacterized protein</fullName>
    </submittedName>
</protein>